<keyword evidence="4" id="KW-0804">Transcription</keyword>
<dbReference type="InterPro" id="IPR051839">
    <property type="entry name" value="RD_transcriptional_regulator"/>
</dbReference>
<dbReference type="Gene3D" id="1.10.10.60">
    <property type="entry name" value="Homeodomain-like"/>
    <property type="match status" value="1"/>
</dbReference>
<protein>
    <submittedName>
        <fullName evidence="6">Transposase</fullName>
    </submittedName>
</protein>
<dbReference type="GO" id="GO:0003677">
    <property type="term" value="F:DNA binding"/>
    <property type="evidence" value="ECO:0007669"/>
    <property type="project" value="InterPro"/>
</dbReference>
<feature type="domain" description="HTH psq-type" evidence="5">
    <location>
        <begin position="1"/>
        <end position="49"/>
    </location>
</feature>
<dbReference type="PANTHER" id="PTHR33215">
    <property type="entry name" value="PROTEIN DISTAL ANTENNA"/>
    <property type="match status" value="1"/>
</dbReference>
<dbReference type="InterPro" id="IPR009057">
    <property type="entry name" value="Homeodomain-like_sf"/>
</dbReference>
<evidence type="ECO:0000256" key="2">
    <source>
        <dbReference type="ARBA" id="ARBA00022553"/>
    </source>
</evidence>
<evidence type="ECO:0000256" key="1">
    <source>
        <dbReference type="ARBA" id="ARBA00022473"/>
    </source>
</evidence>
<evidence type="ECO:0000313" key="6">
    <source>
        <dbReference type="EMBL" id="SEC53064.1"/>
    </source>
</evidence>
<evidence type="ECO:0000256" key="4">
    <source>
        <dbReference type="ARBA" id="ARBA00023163"/>
    </source>
</evidence>
<accession>A0A1M6URR5</accession>
<sequence>MERRQFTREFKLEAVRLIRDRGVSYAKAAEDLGIHPTQLRSWVKQLADDPQQAFPGHGQMKPEQLEIAQLKREVAKLKAE</sequence>
<dbReference type="GO" id="GO:0004803">
    <property type="term" value="F:transposase activity"/>
    <property type="evidence" value="ECO:0007669"/>
    <property type="project" value="InterPro"/>
</dbReference>
<keyword evidence="1" id="KW-0217">Developmental protein</keyword>
<dbReference type="Pfam" id="PF01527">
    <property type="entry name" value="HTH_Tnp_1"/>
    <property type="match status" value="1"/>
</dbReference>
<dbReference type="EMBL" id="FNTI01000001">
    <property type="protein sequence ID" value="SEC53064.1"/>
    <property type="molecule type" value="Genomic_DNA"/>
</dbReference>
<name>A0A1M6URR5_9BRAD</name>
<gene>
    <name evidence="6" type="ORF">SAMN05444171_1640</name>
</gene>
<dbReference type="InterPro" id="IPR002514">
    <property type="entry name" value="Transposase_8"/>
</dbReference>
<keyword evidence="3" id="KW-0805">Transcription regulation</keyword>
<proteinExistence type="predicted"/>
<dbReference type="GO" id="GO:0006313">
    <property type="term" value="P:DNA transposition"/>
    <property type="evidence" value="ECO:0007669"/>
    <property type="project" value="InterPro"/>
</dbReference>
<dbReference type="Proteomes" id="UP000183208">
    <property type="component" value="Unassembled WGS sequence"/>
</dbReference>
<dbReference type="AlphaFoldDB" id="A0A1M6URR5"/>
<evidence type="ECO:0000256" key="3">
    <source>
        <dbReference type="ARBA" id="ARBA00023015"/>
    </source>
</evidence>
<dbReference type="SUPFAM" id="SSF46689">
    <property type="entry name" value="Homeodomain-like"/>
    <property type="match status" value="1"/>
</dbReference>
<dbReference type="PROSITE" id="PS50960">
    <property type="entry name" value="HTH_PSQ"/>
    <property type="match status" value="1"/>
</dbReference>
<keyword evidence="2" id="KW-0597">Phosphoprotein</keyword>
<dbReference type="PANTHER" id="PTHR33215:SF13">
    <property type="entry name" value="PROTEIN DISTAL ANTENNA"/>
    <property type="match status" value="1"/>
</dbReference>
<evidence type="ECO:0000313" key="7">
    <source>
        <dbReference type="Proteomes" id="UP000183208"/>
    </source>
</evidence>
<reference evidence="6 7" key="1">
    <citation type="submission" date="2016-10" db="EMBL/GenBank/DDBJ databases">
        <authorList>
            <person name="de Groot N.N."/>
        </authorList>
    </citation>
    <scope>NUCLEOTIDE SEQUENCE [LARGE SCALE GENOMIC DNA]</scope>
    <source>
        <strain evidence="6 7">GAS522</strain>
    </source>
</reference>
<evidence type="ECO:0000259" key="5">
    <source>
        <dbReference type="PROSITE" id="PS50960"/>
    </source>
</evidence>
<dbReference type="InterPro" id="IPR007889">
    <property type="entry name" value="HTH_Psq"/>
</dbReference>
<organism evidence="6 7">
    <name type="scientific">Bradyrhizobium lablabi</name>
    <dbReference type="NCBI Taxonomy" id="722472"/>
    <lineage>
        <taxon>Bacteria</taxon>
        <taxon>Pseudomonadati</taxon>
        <taxon>Pseudomonadota</taxon>
        <taxon>Alphaproteobacteria</taxon>
        <taxon>Hyphomicrobiales</taxon>
        <taxon>Nitrobacteraceae</taxon>
        <taxon>Bradyrhizobium</taxon>
    </lineage>
</organism>